<accession>A0AAV3Q0T1</accession>
<organism evidence="1 2">
    <name type="scientific">Lithospermum erythrorhizon</name>
    <name type="common">Purple gromwell</name>
    <name type="synonym">Lithospermum officinale var. erythrorhizon</name>
    <dbReference type="NCBI Taxonomy" id="34254"/>
    <lineage>
        <taxon>Eukaryota</taxon>
        <taxon>Viridiplantae</taxon>
        <taxon>Streptophyta</taxon>
        <taxon>Embryophyta</taxon>
        <taxon>Tracheophyta</taxon>
        <taxon>Spermatophyta</taxon>
        <taxon>Magnoliopsida</taxon>
        <taxon>eudicotyledons</taxon>
        <taxon>Gunneridae</taxon>
        <taxon>Pentapetalae</taxon>
        <taxon>asterids</taxon>
        <taxon>lamiids</taxon>
        <taxon>Boraginales</taxon>
        <taxon>Boraginaceae</taxon>
        <taxon>Boraginoideae</taxon>
        <taxon>Lithospermeae</taxon>
        <taxon>Lithospermum</taxon>
    </lineage>
</organism>
<proteinExistence type="predicted"/>
<sequence length="158" mass="18459">MTENTPQGEKSKAWLRDDAVLQIWNSIEGEVLGLINHCEAVKELMEYLEFLYYGKKNISMIYDVCKAFYRTKKHDKSLTAYFMDFKKIYEDLNKLMSFSSGIKVQQQQREQMAFMSFLARLPPEFESSKSQILTSSEEFSLADVFSWVTRTEQSPTTV</sequence>
<evidence type="ECO:0000313" key="2">
    <source>
        <dbReference type="Proteomes" id="UP001454036"/>
    </source>
</evidence>
<reference evidence="1 2" key="1">
    <citation type="submission" date="2024-01" db="EMBL/GenBank/DDBJ databases">
        <title>The complete chloroplast genome sequence of Lithospermum erythrorhizon: insights into the phylogenetic relationship among Boraginaceae species and the maternal lineages of purple gromwells.</title>
        <authorList>
            <person name="Okada T."/>
            <person name="Watanabe K."/>
        </authorList>
    </citation>
    <scope>NUCLEOTIDE SEQUENCE [LARGE SCALE GENOMIC DNA]</scope>
</reference>
<dbReference type="Proteomes" id="UP001454036">
    <property type="component" value="Unassembled WGS sequence"/>
</dbReference>
<dbReference type="Pfam" id="PF14223">
    <property type="entry name" value="Retrotran_gag_2"/>
    <property type="match status" value="1"/>
</dbReference>
<dbReference type="EMBL" id="BAABME010002968">
    <property type="protein sequence ID" value="GAA0156871.1"/>
    <property type="molecule type" value="Genomic_DNA"/>
</dbReference>
<name>A0AAV3Q0T1_LITER</name>
<keyword evidence="2" id="KW-1185">Reference proteome</keyword>
<dbReference type="AlphaFoldDB" id="A0AAV3Q0T1"/>
<comment type="caution">
    <text evidence="1">The sequence shown here is derived from an EMBL/GenBank/DDBJ whole genome shotgun (WGS) entry which is preliminary data.</text>
</comment>
<evidence type="ECO:0008006" key="3">
    <source>
        <dbReference type="Google" id="ProtNLM"/>
    </source>
</evidence>
<evidence type="ECO:0000313" key="1">
    <source>
        <dbReference type="EMBL" id="GAA0156871.1"/>
    </source>
</evidence>
<protein>
    <recommendedName>
        <fullName evidence="3">Retrotransposon gag domain-containing protein</fullName>
    </recommendedName>
</protein>
<gene>
    <name evidence="1" type="ORF">LIER_14258</name>
</gene>